<organism evidence="2 3">
    <name type="scientific">Phytophthora megakarya</name>
    <dbReference type="NCBI Taxonomy" id="4795"/>
    <lineage>
        <taxon>Eukaryota</taxon>
        <taxon>Sar</taxon>
        <taxon>Stramenopiles</taxon>
        <taxon>Oomycota</taxon>
        <taxon>Peronosporomycetes</taxon>
        <taxon>Peronosporales</taxon>
        <taxon>Peronosporaceae</taxon>
        <taxon>Phytophthora</taxon>
    </lineage>
</organism>
<dbReference type="Pfam" id="PF13843">
    <property type="entry name" value="DDE_Tnp_1_7"/>
    <property type="match status" value="1"/>
</dbReference>
<protein>
    <recommendedName>
        <fullName evidence="1">PiggyBac transposable element-derived protein domain-containing protein</fullName>
    </recommendedName>
</protein>
<dbReference type="EMBL" id="NBNE01003583">
    <property type="protein sequence ID" value="OWZ07330.1"/>
    <property type="molecule type" value="Genomic_DNA"/>
</dbReference>
<evidence type="ECO:0000313" key="3">
    <source>
        <dbReference type="Proteomes" id="UP000198211"/>
    </source>
</evidence>
<dbReference type="PANTHER" id="PTHR46599:SF3">
    <property type="entry name" value="PIGGYBAC TRANSPOSABLE ELEMENT-DERIVED PROTEIN 4"/>
    <property type="match status" value="1"/>
</dbReference>
<comment type="caution">
    <text evidence="2">The sequence shown here is derived from an EMBL/GenBank/DDBJ whole genome shotgun (WGS) entry which is preliminary data.</text>
</comment>
<sequence length="211" mass="24089">MAHRRPDDSIHVRSRGDIQMELMAISNHWKQSDEGAIGRGVFGNFMARDRFFEISLSRNLDFSSNLDPRAKTDRAWKIRKVVHVLQRTFRRGFIPPAELASDEAMLPSRSSFNKTRVYMKDKPCKLGDETLQAVLCSFRVLHQVHYYYLRCMLASKKISPVDVHLPDDGVDKKSGPAAVVRNVKAAFPDRQDKCGVGISSTRDLPVRVQCW</sequence>
<name>A0A225VS39_9STRA</name>
<dbReference type="PANTHER" id="PTHR46599">
    <property type="entry name" value="PIGGYBAC TRANSPOSABLE ELEMENT-DERIVED PROTEIN 4"/>
    <property type="match status" value="1"/>
</dbReference>
<dbReference type="STRING" id="4795.A0A225VS39"/>
<dbReference type="OrthoDB" id="117306at2759"/>
<keyword evidence="3" id="KW-1185">Reference proteome</keyword>
<feature type="domain" description="PiggyBac transposable element-derived protein" evidence="1">
    <location>
        <begin position="25"/>
        <end position="131"/>
    </location>
</feature>
<evidence type="ECO:0000259" key="1">
    <source>
        <dbReference type="Pfam" id="PF13843"/>
    </source>
</evidence>
<reference evidence="3" key="1">
    <citation type="submission" date="2017-03" db="EMBL/GenBank/DDBJ databases">
        <title>Phytopthora megakarya and P. palmivora, two closely related causual agents of cacao black pod achieved similar genome size and gene model numbers by different mechanisms.</title>
        <authorList>
            <person name="Ali S."/>
            <person name="Shao J."/>
            <person name="Larry D.J."/>
            <person name="Kronmiller B."/>
            <person name="Shen D."/>
            <person name="Strem M.D."/>
            <person name="Melnick R.L."/>
            <person name="Guiltinan M.J."/>
            <person name="Tyler B.M."/>
            <person name="Meinhardt L.W."/>
            <person name="Bailey B.A."/>
        </authorList>
    </citation>
    <scope>NUCLEOTIDE SEQUENCE [LARGE SCALE GENOMIC DNA]</scope>
    <source>
        <strain evidence="3">zdho120</strain>
    </source>
</reference>
<proteinExistence type="predicted"/>
<evidence type="ECO:0000313" key="2">
    <source>
        <dbReference type="EMBL" id="OWZ07330.1"/>
    </source>
</evidence>
<dbReference type="Proteomes" id="UP000198211">
    <property type="component" value="Unassembled WGS sequence"/>
</dbReference>
<dbReference type="InterPro" id="IPR029526">
    <property type="entry name" value="PGBD"/>
</dbReference>
<dbReference type="AlphaFoldDB" id="A0A225VS39"/>
<gene>
    <name evidence="2" type="ORF">PHMEG_00020291</name>
</gene>
<accession>A0A225VS39</accession>